<feature type="transmembrane region" description="Helical" evidence="5">
    <location>
        <begin position="189"/>
        <end position="208"/>
    </location>
</feature>
<feature type="transmembrane region" description="Helical" evidence="5">
    <location>
        <begin position="155"/>
        <end position="177"/>
    </location>
</feature>
<feature type="transmembrane region" description="Helical" evidence="5">
    <location>
        <begin position="12"/>
        <end position="32"/>
    </location>
</feature>
<dbReference type="GO" id="GO:0016020">
    <property type="term" value="C:membrane"/>
    <property type="evidence" value="ECO:0007669"/>
    <property type="project" value="UniProtKB-SubCell"/>
</dbReference>
<evidence type="ECO:0000256" key="4">
    <source>
        <dbReference type="ARBA" id="ARBA00023136"/>
    </source>
</evidence>
<evidence type="ECO:0000313" key="6">
    <source>
        <dbReference type="EMBL" id="CAE0491371.1"/>
    </source>
</evidence>
<sequence>MGLEERRTAWLGLAWLANIVSTPALIVFNSMMMTKYLLMAPITVSAIHLLTTAACVALLEALGVFGSEEKGQSMPKKHLAVFVLISCISLASASYSLAWNTLGLYQMFKLGILPVTFAMELMLALRRYHFVLVTALAAVMVGLFITLYRDSALRLPGLLMATLFVASTGIQQVLCGRLQQMYSQKPHQLLLKTASILGSLLLLSGPFLDKGLTGAWISSWEVNVPGLEMLLASCGAAVVVNLTQYMILGQFSASSYQVFGTFFKSVIVLVGVAVLFNDRWVDSTGYLGCATGLAGLLLYGAFALKQTSHQANQATTVKIAFGPGTEA</sequence>
<protein>
    <recommendedName>
        <fullName evidence="7">Sugar phosphate transporter domain-containing protein</fullName>
    </recommendedName>
</protein>
<evidence type="ECO:0008006" key="7">
    <source>
        <dbReference type="Google" id="ProtNLM"/>
    </source>
</evidence>
<feature type="transmembrane region" description="Helical" evidence="5">
    <location>
        <begin position="79"/>
        <end position="98"/>
    </location>
</feature>
<keyword evidence="3 5" id="KW-1133">Transmembrane helix</keyword>
<dbReference type="InterPro" id="IPR050186">
    <property type="entry name" value="TPT_transporter"/>
</dbReference>
<evidence type="ECO:0000256" key="5">
    <source>
        <dbReference type="SAM" id="Phobius"/>
    </source>
</evidence>
<name>A0A7S3QSG5_DUNTE</name>
<feature type="transmembrane region" description="Helical" evidence="5">
    <location>
        <begin position="283"/>
        <end position="304"/>
    </location>
</feature>
<keyword evidence="2 5" id="KW-0812">Transmembrane</keyword>
<evidence type="ECO:0000256" key="1">
    <source>
        <dbReference type="ARBA" id="ARBA00004141"/>
    </source>
</evidence>
<feature type="transmembrane region" description="Helical" evidence="5">
    <location>
        <begin position="259"/>
        <end position="277"/>
    </location>
</feature>
<proteinExistence type="predicted"/>
<feature type="transmembrane region" description="Helical" evidence="5">
    <location>
        <begin position="38"/>
        <end position="59"/>
    </location>
</feature>
<feature type="transmembrane region" description="Helical" evidence="5">
    <location>
        <begin position="130"/>
        <end position="149"/>
    </location>
</feature>
<dbReference type="PANTHER" id="PTHR11132">
    <property type="entry name" value="SOLUTE CARRIER FAMILY 35"/>
    <property type="match status" value="1"/>
</dbReference>
<dbReference type="EMBL" id="HBIP01011477">
    <property type="protein sequence ID" value="CAE0491371.1"/>
    <property type="molecule type" value="Transcribed_RNA"/>
</dbReference>
<dbReference type="AlphaFoldDB" id="A0A7S3QSG5"/>
<reference evidence="6" key="1">
    <citation type="submission" date="2021-01" db="EMBL/GenBank/DDBJ databases">
        <authorList>
            <person name="Corre E."/>
            <person name="Pelletier E."/>
            <person name="Niang G."/>
            <person name="Scheremetjew M."/>
            <person name="Finn R."/>
            <person name="Kale V."/>
            <person name="Holt S."/>
            <person name="Cochrane G."/>
            <person name="Meng A."/>
            <person name="Brown T."/>
            <person name="Cohen L."/>
        </authorList>
    </citation>
    <scope>NUCLEOTIDE SEQUENCE</scope>
    <source>
        <strain evidence="6">CCMP1320</strain>
    </source>
</reference>
<evidence type="ECO:0000256" key="3">
    <source>
        <dbReference type="ARBA" id="ARBA00022989"/>
    </source>
</evidence>
<organism evidence="6">
    <name type="scientific">Dunaliella tertiolecta</name>
    <name type="common">Green alga</name>
    <dbReference type="NCBI Taxonomy" id="3047"/>
    <lineage>
        <taxon>Eukaryota</taxon>
        <taxon>Viridiplantae</taxon>
        <taxon>Chlorophyta</taxon>
        <taxon>core chlorophytes</taxon>
        <taxon>Chlorophyceae</taxon>
        <taxon>CS clade</taxon>
        <taxon>Chlamydomonadales</taxon>
        <taxon>Dunaliellaceae</taxon>
        <taxon>Dunaliella</taxon>
    </lineage>
</organism>
<feature type="transmembrane region" description="Helical" evidence="5">
    <location>
        <begin position="104"/>
        <end position="123"/>
    </location>
</feature>
<gene>
    <name evidence="6" type="ORF">DTER00134_LOCUS6444</name>
</gene>
<keyword evidence="4 5" id="KW-0472">Membrane</keyword>
<feature type="transmembrane region" description="Helical" evidence="5">
    <location>
        <begin position="228"/>
        <end position="247"/>
    </location>
</feature>
<accession>A0A7S3QSG5</accession>
<comment type="subcellular location">
    <subcellularLocation>
        <location evidence="1">Membrane</location>
        <topology evidence="1">Multi-pass membrane protein</topology>
    </subcellularLocation>
</comment>
<evidence type="ECO:0000256" key="2">
    <source>
        <dbReference type="ARBA" id="ARBA00022692"/>
    </source>
</evidence>